<accession>A0AAN6TT65</accession>
<reference evidence="1" key="1">
    <citation type="journal article" date="2023" name="Mol. Phylogenet. Evol.">
        <title>Genome-scale phylogeny and comparative genomics of the fungal order Sordariales.</title>
        <authorList>
            <person name="Hensen N."/>
            <person name="Bonometti L."/>
            <person name="Westerberg I."/>
            <person name="Brannstrom I.O."/>
            <person name="Guillou S."/>
            <person name="Cros-Aarteil S."/>
            <person name="Calhoun S."/>
            <person name="Haridas S."/>
            <person name="Kuo A."/>
            <person name="Mondo S."/>
            <person name="Pangilinan J."/>
            <person name="Riley R."/>
            <person name="LaButti K."/>
            <person name="Andreopoulos B."/>
            <person name="Lipzen A."/>
            <person name="Chen C."/>
            <person name="Yan M."/>
            <person name="Daum C."/>
            <person name="Ng V."/>
            <person name="Clum A."/>
            <person name="Steindorff A."/>
            <person name="Ohm R.A."/>
            <person name="Martin F."/>
            <person name="Silar P."/>
            <person name="Natvig D.O."/>
            <person name="Lalanne C."/>
            <person name="Gautier V."/>
            <person name="Ament-Velasquez S.L."/>
            <person name="Kruys A."/>
            <person name="Hutchinson M.I."/>
            <person name="Powell A.J."/>
            <person name="Barry K."/>
            <person name="Miller A.N."/>
            <person name="Grigoriev I.V."/>
            <person name="Debuchy R."/>
            <person name="Gladieux P."/>
            <person name="Hiltunen Thoren M."/>
            <person name="Johannesson H."/>
        </authorList>
    </citation>
    <scope>NUCLEOTIDE SEQUENCE</scope>
    <source>
        <strain evidence="1">CBS 731.68</strain>
    </source>
</reference>
<dbReference type="RefSeq" id="XP_062643954.1">
    <property type="nucleotide sequence ID" value="XM_062793680.1"/>
</dbReference>
<keyword evidence="2" id="KW-1185">Reference proteome</keyword>
<name>A0AAN6TT65_9PEZI</name>
<comment type="caution">
    <text evidence="1">The sequence shown here is derived from an EMBL/GenBank/DDBJ whole genome shotgun (WGS) entry which is preliminary data.</text>
</comment>
<reference evidence="1" key="2">
    <citation type="submission" date="2023-05" db="EMBL/GenBank/DDBJ databases">
        <authorList>
            <consortium name="Lawrence Berkeley National Laboratory"/>
            <person name="Steindorff A."/>
            <person name="Hensen N."/>
            <person name="Bonometti L."/>
            <person name="Westerberg I."/>
            <person name="Brannstrom I.O."/>
            <person name="Guillou S."/>
            <person name="Cros-Aarteil S."/>
            <person name="Calhoun S."/>
            <person name="Haridas S."/>
            <person name="Kuo A."/>
            <person name="Mondo S."/>
            <person name="Pangilinan J."/>
            <person name="Riley R."/>
            <person name="Labutti K."/>
            <person name="Andreopoulos B."/>
            <person name="Lipzen A."/>
            <person name="Chen C."/>
            <person name="Yanf M."/>
            <person name="Daum C."/>
            <person name="Ng V."/>
            <person name="Clum A."/>
            <person name="Ohm R."/>
            <person name="Martin F."/>
            <person name="Silar P."/>
            <person name="Natvig D."/>
            <person name="Lalanne C."/>
            <person name="Gautier V."/>
            <person name="Ament-Velasquez S.L."/>
            <person name="Kruys A."/>
            <person name="Hutchinson M.I."/>
            <person name="Powell A.J."/>
            <person name="Barry K."/>
            <person name="Miller A.N."/>
            <person name="Grigoriev I.V."/>
            <person name="Debuchy R."/>
            <person name="Gladieux P."/>
            <person name="Thoren M.H."/>
            <person name="Johannesson H."/>
        </authorList>
    </citation>
    <scope>NUCLEOTIDE SEQUENCE</scope>
    <source>
        <strain evidence="1">CBS 731.68</strain>
    </source>
</reference>
<dbReference type="Proteomes" id="UP001302602">
    <property type="component" value="Unassembled WGS sequence"/>
</dbReference>
<dbReference type="EMBL" id="MU853240">
    <property type="protein sequence ID" value="KAK4120183.1"/>
    <property type="molecule type" value="Genomic_DNA"/>
</dbReference>
<proteinExistence type="predicted"/>
<feature type="non-terminal residue" evidence="1">
    <location>
        <position position="83"/>
    </location>
</feature>
<sequence>MPPSVASVADTDLSTELSTVQTSSDRTLIRLPHILQQIKAQENIQDGDLGLNYKDWPTSWISDYDVFLVEMDRKTGAEGPTSI</sequence>
<gene>
    <name evidence="1" type="ORF">N657DRAFT_649240</name>
</gene>
<dbReference type="AlphaFoldDB" id="A0AAN6TT65"/>
<organism evidence="1 2">
    <name type="scientific">Parathielavia appendiculata</name>
    <dbReference type="NCBI Taxonomy" id="2587402"/>
    <lineage>
        <taxon>Eukaryota</taxon>
        <taxon>Fungi</taxon>
        <taxon>Dikarya</taxon>
        <taxon>Ascomycota</taxon>
        <taxon>Pezizomycotina</taxon>
        <taxon>Sordariomycetes</taxon>
        <taxon>Sordariomycetidae</taxon>
        <taxon>Sordariales</taxon>
        <taxon>Chaetomiaceae</taxon>
        <taxon>Parathielavia</taxon>
    </lineage>
</organism>
<dbReference type="GeneID" id="87830449"/>
<evidence type="ECO:0000313" key="1">
    <source>
        <dbReference type="EMBL" id="KAK4120183.1"/>
    </source>
</evidence>
<protein>
    <submittedName>
        <fullName evidence="1">Uncharacterized protein</fullName>
    </submittedName>
</protein>
<evidence type="ECO:0000313" key="2">
    <source>
        <dbReference type="Proteomes" id="UP001302602"/>
    </source>
</evidence>